<dbReference type="RefSeq" id="WP_058863716.1">
    <property type="nucleotide sequence ID" value="NZ_LPXO01000015.1"/>
</dbReference>
<dbReference type="EMBL" id="LPXO01000015">
    <property type="protein sequence ID" value="KUF09250.1"/>
    <property type="molecule type" value="Genomic_DNA"/>
</dbReference>
<dbReference type="InterPro" id="IPR036465">
    <property type="entry name" value="vWFA_dom_sf"/>
</dbReference>
<dbReference type="Proteomes" id="UP000054396">
    <property type="component" value="Unassembled WGS sequence"/>
</dbReference>
<protein>
    <recommendedName>
        <fullName evidence="2">Putative Flp pilus-assembly TadG-like N-terminal domain-containing protein</fullName>
    </recommendedName>
</protein>
<feature type="domain" description="Putative Flp pilus-assembly TadG-like N-terminal" evidence="2">
    <location>
        <begin position="6"/>
        <end position="45"/>
    </location>
</feature>
<evidence type="ECO:0000313" key="3">
    <source>
        <dbReference type="EMBL" id="KUF09250.1"/>
    </source>
</evidence>
<organism evidence="3 4">
    <name type="scientific">Pseudoponticoccus marisrubri</name>
    <dbReference type="NCBI Taxonomy" id="1685382"/>
    <lineage>
        <taxon>Bacteria</taxon>
        <taxon>Pseudomonadati</taxon>
        <taxon>Pseudomonadota</taxon>
        <taxon>Alphaproteobacteria</taxon>
        <taxon>Rhodobacterales</taxon>
        <taxon>Roseobacteraceae</taxon>
        <taxon>Pseudoponticoccus</taxon>
    </lineage>
</organism>
<accession>A0A0W7WFC0</accession>
<dbReference type="SUPFAM" id="SSF53300">
    <property type="entry name" value="vWA-like"/>
    <property type="match status" value="1"/>
</dbReference>
<evidence type="ECO:0000313" key="4">
    <source>
        <dbReference type="Proteomes" id="UP000054396"/>
    </source>
</evidence>
<dbReference type="Gene3D" id="3.40.50.410">
    <property type="entry name" value="von Willebrand factor, type A domain"/>
    <property type="match status" value="1"/>
</dbReference>
<name>A0A0W7WFC0_9RHOB</name>
<gene>
    <name evidence="3" type="ORF">AVJ23_18525</name>
</gene>
<keyword evidence="1" id="KW-1133">Transmembrane helix</keyword>
<dbReference type="STRING" id="1685382.AVJ23_18525"/>
<evidence type="ECO:0000259" key="2">
    <source>
        <dbReference type="Pfam" id="PF13400"/>
    </source>
</evidence>
<sequence length="557" mass="59792">MSYVGVAGSLIMMVFGGIGIDMMYAEVKRAKIQGTLDRAVLAAASMENDLDPTSTVEEYFRAMGLEDTLSEVNVDETVVSKRVNASAQTTMPSNFLSLLGIDTLQASGLATAEEALSKLEISMVLDVSGSMSGNKLEQLKDASGEFIDLMLPPGNDGTVTISVVPYNATVNLGETLSDYYTLKPLHDKSHCATFEAAEFDDAAVSPAEELGQLAHFDPYGGSGRVTDPWCGAGNHNAVVPYSSDPATLKAHIQTFEAQGNTAIDLGVKWGTALLDPSAGTAVAQMAADGHVAPAAADRPAPYNDGETFKFIVVMTDGANTQQYDLPDSMKYDMSDVWVDDNGTLAKGDDRFSIRVVDNVGTSNDIWYWPHNGGWARGPYSHALGGAAPMVGDVAEITRDLLESIITPAGTGTTEPLCSPYHVAPDSDAADCASNVPLRLSNLELYAEFKTRWVAEAWYRPAYYAGLISWSRYNAMRTPYRTMVNANTADNRLSRICDAAKAEGIIVYAIGVEAPQRGLDAMQDCASSASHYFDVQGEDLTETFANIARSLVQLRLIQ</sequence>
<keyword evidence="4" id="KW-1185">Reference proteome</keyword>
<feature type="transmembrane region" description="Helical" evidence="1">
    <location>
        <begin position="6"/>
        <end position="24"/>
    </location>
</feature>
<dbReference type="Pfam" id="PF13400">
    <property type="entry name" value="Tad"/>
    <property type="match status" value="1"/>
</dbReference>
<dbReference type="InterPro" id="IPR028087">
    <property type="entry name" value="Tad_N"/>
</dbReference>
<proteinExistence type="predicted"/>
<evidence type="ECO:0000256" key="1">
    <source>
        <dbReference type="SAM" id="Phobius"/>
    </source>
</evidence>
<keyword evidence="1" id="KW-0472">Membrane</keyword>
<dbReference type="AlphaFoldDB" id="A0A0W7WFC0"/>
<reference evidence="3 4" key="1">
    <citation type="submission" date="2015-12" db="EMBL/GenBank/DDBJ databases">
        <authorList>
            <person name="Shamseldin A."/>
            <person name="Moawad H."/>
            <person name="Abd El-Rahim W.M."/>
            <person name="Sadowsky M.J."/>
        </authorList>
    </citation>
    <scope>NUCLEOTIDE SEQUENCE [LARGE SCALE GENOMIC DNA]</scope>
    <source>
        <strain evidence="3 4">SJ5A-1</strain>
    </source>
</reference>
<dbReference type="OrthoDB" id="7522752at2"/>
<comment type="caution">
    <text evidence="3">The sequence shown here is derived from an EMBL/GenBank/DDBJ whole genome shotgun (WGS) entry which is preliminary data.</text>
</comment>
<keyword evidence="1" id="KW-0812">Transmembrane</keyword>